<dbReference type="SUPFAM" id="SSF52540">
    <property type="entry name" value="P-loop containing nucleoside triphosphate hydrolases"/>
    <property type="match status" value="1"/>
</dbReference>
<evidence type="ECO:0000259" key="3">
    <source>
        <dbReference type="Pfam" id="PF00685"/>
    </source>
</evidence>
<reference evidence="4 5" key="1">
    <citation type="submission" date="2023-07" db="EMBL/GenBank/DDBJ databases">
        <title>Sorghum-associated microbial communities from plants grown in Nebraska, USA.</title>
        <authorList>
            <person name="Schachtman D."/>
        </authorList>
    </citation>
    <scope>NUCLEOTIDE SEQUENCE [LARGE SCALE GENOMIC DNA]</scope>
    <source>
        <strain evidence="4 5">BE190</strain>
    </source>
</reference>
<gene>
    <name evidence="4" type="ORF">J2X05_000699</name>
</gene>
<dbReference type="InterPro" id="IPR037359">
    <property type="entry name" value="NST/OST"/>
</dbReference>
<protein>
    <recommendedName>
        <fullName evidence="3">Sulfotransferase domain-containing protein</fullName>
    </recommendedName>
</protein>
<sequence>MPLPLGFMIIGVQKGGTTALSHFLAQHPDIGMATTKEVHLFDAPDFDPAWSVAEINERYQPYFLGMEQRLILGEATPIYIAWQEIIPEIKRYNPQLKVIVLLRDPVERALSQYAMEFVRNNEARPLWLALLLEGARLLRDKSRAPLGARRCHSYRTRGEYVEQLEHLRRYFPDSQILVIDNSELIGQHDQTLVRVYDFLGVPVVDLPASERVFSGDYDRARYPMCRWLLGCWYRFANRRLKSLLSDMGYSPNWPWLR</sequence>
<name>A0ABU1UU41_9GAMM</name>
<evidence type="ECO:0000256" key="2">
    <source>
        <dbReference type="ARBA" id="ARBA00023180"/>
    </source>
</evidence>
<proteinExistence type="predicted"/>
<keyword evidence="5" id="KW-1185">Reference proteome</keyword>
<keyword evidence="1" id="KW-0808">Transferase</keyword>
<comment type="caution">
    <text evidence="4">The sequence shown here is derived from an EMBL/GenBank/DDBJ whole genome shotgun (WGS) entry which is preliminary data.</text>
</comment>
<dbReference type="InterPro" id="IPR000863">
    <property type="entry name" value="Sulfotransferase_dom"/>
</dbReference>
<dbReference type="EMBL" id="JAVDVX010000001">
    <property type="protein sequence ID" value="MDR7088696.1"/>
    <property type="molecule type" value="Genomic_DNA"/>
</dbReference>
<dbReference type="Pfam" id="PF00685">
    <property type="entry name" value="Sulfotransfer_1"/>
    <property type="match status" value="1"/>
</dbReference>
<dbReference type="PANTHER" id="PTHR10605">
    <property type="entry name" value="HEPARAN SULFATE SULFOTRANSFERASE"/>
    <property type="match status" value="1"/>
</dbReference>
<dbReference type="RefSeq" id="WP_310068649.1">
    <property type="nucleotide sequence ID" value="NZ_JAVDVX010000001.1"/>
</dbReference>
<dbReference type="PANTHER" id="PTHR10605:SF56">
    <property type="entry name" value="BIFUNCTIONAL HEPARAN SULFATE N-DEACETYLASE_N-SULFOTRANSFERASE"/>
    <property type="match status" value="1"/>
</dbReference>
<dbReference type="Proteomes" id="UP001253595">
    <property type="component" value="Unassembled WGS sequence"/>
</dbReference>
<evidence type="ECO:0000256" key="1">
    <source>
        <dbReference type="ARBA" id="ARBA00022679"/>
    </source>
</evidence>
<dbReference type="InterPro" id="IPR027417">
    <property type="entry name" value="P-loop_NTPase"/>
</dbReference>
<evidence type="ECO:0000313" key="5">
    <source>
        <dbReference type="Proteomes" id="UP001253595"/>
    </source>
</evidence>
<evidence type="ECO:0000313" key="4">
    <source>
        <dbReference type="EMBL" id="MDR7088696.1"/>
    </source>
</evidence>
<feature type="domain" description="Sulfotransferase" evidence="3">
    <location>
        <begin position="7"/>
        <end position="203"/>
    </location>
</feature>
<dbReference type="Gene3D" id="3.40.50.300">
    <property type="entry name" value="P-loop containing nucleotide triphosphate hydrolases"/>
    <property type="match status" value="1"/>
</dbReference>
<keyword evidence="2" id="KW-0325">Glycoprotein</keyword>
<organism evidence="4 5">
    <name type="scientific">Cellvibrio fibrivorans</name>
    <dbReference type="NCBI Taxonomy" id="126350"/>
    <lineage>
        <taxon>Bacteria</taxon>
        <taxon>Pseudomonadati</taxon>
        <taxon>Pseudomonadota</taxon>
        <taxon>Gammaproteobacteria</taxon>
        <taxon>Cellvibrionales</taxon>
        <taxon>Cellvibrionaceae</taxon>
        <taxon>Cellvibrio</taxon>
    </lineage>
</organism>
<accession>A0ABU1UU41</accession>